<dbReference type="InterPro" id="IPR050088">
    <property type="entry name" value="IspD/TarI_cytidylyltransf_bact"/>
</dbReference>
<evidence type="ECO:0000313" key="4">
    <source>
        <dbReference type="EMBL" id="RCK81570.1"/>
    </source>
</evidence>
<accession>A0A367ZU54</accession>
<name>A0A367ZU54_9BACT</name>
<evidence type="ECO:0000313" key="5">
    <source>
        <dbReference type="Proteomes" id="UP000252355"/>
    </source>
</evidence>
<protein>
    <recommendedName>
        <fullName evidence="3">2-C-methyl-D-erythritol 4-phosphate cytidylyltransferase</fullName>
        <ecNumber evidence="3">2.7.7.60</ecNumber>
    </recommendedName>
    <alternativeName>
        <fullName evidence="3">4-diphosphocytidyl-2C-methyl-D-erythritol synthase</fullName>
    </alternativeName>
    <alternativeName>
        <fullName evidence="3">MEP cytidylyltransferase</fullName>
        <shortName evidence="3">MCT</shortName>
    </alternativeName>
</protein>
<proteinExistence type="inferred from homology"/>
<reference evidence="4 5" key="1">
    <citation type="submission" date="2018-05" db="EMBL/GenBank/DDBJ databases">
        <title>A metagenomic window into the 2 km-deep terrestrial subsurface aquifer revealed taxonomically and functionally diverse microbial community comprising novel uncultured bacterial lineages.</title>
        <authorList>
            <person name="Kadnikov V.V."/>
            <person name="Mardanov A.V."/>
            <person name="Beletsky A.V."/>
            <person name="Banks D."/>
            <person name="Pimenov N.V."/>
            <person name="Frank Y.A."/>
            <person name="Karnachuk O.V."/>
            <person name="Ravin N.V."/>
        </authorList>
    </citation>
    <scope>NUCLEOTIDE SEQUENCE [LARGE SCALE GENOMIC DNA]</scope>
    <source>
        <strain evidence="4">BY5</strain>
    </source>
</reference>
<dbReference type="GO" id="GO:0019288">
    <property type="term" value="P:isopentenyl diphosphate biosynthetic process, methylerythritol 4-phosphate pathway"/>
    <property type="evidence" value="ECO:0007669"/>
    <property type="project" value="UniProtKB-UniRule"/>
</dbReference>
<comment type="function">
    <text evidence="3">Catalyzes the formation of 4-diphosphocytidyl-2-C-methyl-D-erythritol from CTP and 2-C-methyl-D-erythritol 4-phosphate (MEP).</text>
</comment>
<dbReference type="AlphaFoldDB" id="A0A367ZU54"/>
<dbReference type="CDD" id="cd02516">
    <property type="entry name" value="CDP-ME_synthetase"/>
    <property type="match status" value="1"/>
</dbReference>
<dbReference type="HAMAP" id="MF_00108">
    <property type="entry name" value="IspD"/>
    <property type="match status" value="1"/>
</dbReference>
<dbReference type="FunFam" id="3.90.550.10:FF:000003">
    <property type="entry name" value="2-C-methyl-D-erythritol 4-phosphate cytidylyltransferase"/>
    <property type="match status" value="1"/>
</dbReference>
<evidence type="ECO:0000256" key="1">
    <source>
        <dbReference type="ARBA" id="ARBA00022679"/>
    </source>
</evidence>
<dbReference type="PANTHER" id="PTHR32125:SF4">
    <property type="entry name" value="2-C-METHYL-D-ERYTHRITOL 4-PHOSPHATE CYTIDYLYLTRANSFERASE, CHLOROPLASTIC"/>
    <property type="match status" value="1"/>
</dbReference>
<feature type="site" description="Positions MEP for the nucleophilic attack" evidence="3">
    <location>
        <position position="222"/>
    </location>
</feature>
<gene>
    <name evidence="3" type="primary">ispD</name>
    <name evidence="4" type="ORF">OZSIB_0704</name>
</gene>
<dbReference type="Pfam" id="PF01128">
    <property type="entry name" value="IspD"/>
    <property type="match status" value="1"/>
</dbReference>
<feature type="site" description="Positions MEP for the nucleophilic attack" evidence="3">
    <location>
        <position position="166"/>
    </location>
</feature>
<comment type="similarity">
    <text evidence="3">Belongs to the IspD/TarI cytidylyltransferase family. IspD subfamily.</text>
</comment>
<keyword evidence="3" id="KW-0414">Isoprene biosynthesis</keyword>
<feature type="site" description="Transition state stabilizer" evidence="3">
    <location>
        <position position="29"/>
    </location>
</feature>
<dbReference type="GO" id="GO:0050518">
    <property type="term" value="F:2-C-methyl-D-erythritol 4-phosphate cytidylyltransferase activity"/>
    <property type="evidence" value="ECO:0007669"/>
    <property type="project" value="UniProtKB-UniRule"/>
</dbReference>
<comment type="pathway">
    <text evidence="3">Isoprenoid biosynthesis; isopentenyl diphosphate biosynthesis via DXP pathway; isopentenyl diphosphate from 1-deoxy-D-xylulose 5-phosphate: step 2/6.</text>
</comment>
<comment type="catalytic activity">
    <reaction evidence="3">
        <text>2-C-methyl-D-erythritol 4-phosphate + CTP + H(+) = 4-CDP-2-C-methyl-D-erythritol + diphosphate</text>
        <dbReference type="Rhea" id="RHEA:13429"/>
        <dbReference type="ChEBI" id="CHEBI:15378"/>
        <dbReference type="ChEBI" id="CHEBI:33019"/>
        <dbReference type="ChEBI" id="CHEBI:37563"/>
        <dbReference type="ChEBI" id="CHEBI:57823"/>
        <dbReference type="ChEBI" id="CHEBI:58262"/>
        <dbReference type="EC" id="2.7.7.60"/>
    </reaction>
</comment>
<dbReference type="Gene3D" id="3.90.550.10">
    <property type="entry name" value="Spore Coat Polysaccharide Biosynthesis Protein SpsA, Chain A"/>
    <property type="match status" value="1"/>
</dbReference>
<dbReference type="UniPathway" id="UPA00056">
    <property type="reaction ID" value="UER00093"/>
</dbReference>
<dbReference type="InterPro" id="IPR034683">
    <property type="entry name" value="IspD/TarI"/>
</dbReference>
<keyword evidence="1 3" id="KW-0808">Transferase</keyword>
<dbReference type="PANTHER" id="PTHR32125">
    <property type="entry name" value="2-C-METHYL-D-ERYTHRITOL 4-PHOSPHATE CYTIDYLYLTRANSFERASE, CHLOROPLASTIC"/>
    <property type="match status" value="1"/>
</dbReference>
<feature type="site" description="Transition state stabilizer" evidence="3">
    <location>
        <position position="36"/>
    </location>
</feature>
<dbReference type="InterPro" id="IPR001228">
    <property type="entry name" value="IspD"/>
</dbReference>
<keyword evidence="2 3" id="KW-0548">Nucleotidyltransferase</keyword>
<dbReference type="SUPFAM" id="SSF53448">
    <property type="entry name" value="Nucleotide-diphospho-sugar transferases"/>
    <property type="match status" value="1"/>
</dbReference>
<evidence type="ECO:0000256" key="3">
    <source>
        <dbReference type="HAMAP-Rule" id="MF_00108"/>
    </source>
</evidence>
<sequence length="236" mass="24768">MTMDAAAPRPVEGRPPVTGLVVAGGLGTRLGGPLPKQFLPLRDRPVVQWALERIAAVEAVTEVILVLPADWLAEGAARLAGWRPDKPFRIVAGGARRQDSVAAGLAAIAHEGWVAVHDGARPALPVEVAAGAVAAAWELGNAVCAVPATDTLVEAREGLVCGEVPRERVFQVQTPQIFPVKVLREALAAAARDGVTGTDDAGLVRRLGIPIHLVPGSRRNLKLTRPEDLPLLEALV</sequence>
<dbReference type="NCBIfam" id="TIGR00453">
    <property type="entry name" value="ispD"/>
    <property type="match status" value="1"/>
</dbReference>
<dbReference type="InterPro" id="IPR029044">
    <property type="entry name" value="Nucleotide-diphossugar_trans"/>
</dbReference>
<dbReference type="Proteomes" id="UP000252355">
    <property type="component" value="Unassembled WGS sequence"/>
</dbReference>
<dbReference type="EMBL" id="QOQW01000001">
    <property type="protein sequence ID" value="RCK81570.1"/>
    <property type="molecule type" value="Genomic_DNA"/>
</dbReference>
<comment type="caution">
    <text evidence="4">The sequence shown here is derived from an EMBL/GenBank/DDBJ whole genome shotgun (WGS) entry which is preliminary data.</text>
</comment>
<dbReference type="EC" id="2.7.7.60" evidence="3"/>
<evidence type="ECO:0000256" key="2">
    <source>
        <dbReference type="ARBA" id="ARBA00022695"/>
    </source>
</evidence>
<organism evidence="4 5">
    <name type="scientific">Candidatus Ozemobacter sibiricus</name>
    <dbReference type="NCBI Taxonomy" id="2268124"/>
    <lineage>
        <taxon>Bacteria</taxon>
        <taxon>Candidatus Ozemobacteria</taxon>
        <taxon>Candidatus Ozemobacterales</taxon>
        <taxon>Candidatus Ozemobacteraceae</taxon>
        <taxon>Candidatus Ozemobacter</taxon>
    </lineage>
</organism>